<gene>
    <name evidence="1" type="ORF">CPT_Piffle_026</name>
</gene>
<evidence type="ECO:0000313" key="2">
    <source>
        <dbReference type="Proteomes" id="UP000827904"/>
    </source>
</evidence>
<organism evidence="1 2">
    <name type="scientific">Stenotrophomonas phage Piffle</name>
    <dbReference type="NCBI Taxonomy" id="2859656"/>
    <lineage>
        <taxon>Viruses</taxon>
        <taxon>Duplodnaviria</taxon>
        <taxon>Heunggongvirae</taxon>
        <taxon>Uroviricota</taxon>
        <taxon>Caudoviricetes</taxon>
        <taxon>Schitoviridae</taxon>
        <taxon>Pokkenvirus</taxon>
        <taxon>Pokkenvirus piffle</taxon>
    </lineage>
</organism>
<evidence type="ECO:0000313" key="1">
    <source>
        <dbReference type="EMBL" id="QYW01886.1"/>
    </source>
</evidence>
<protein>
    <submittedName>
        <fullName evidence="1">Uncharacterized protein</fullName>
    </submittedName>
</protein>
<name>A0AAE8BJA8_9CAUD</name>
<accession>A0AAE8BJA8</accession>
<proteinExistence type="predicted"/>
<sequence>MSNQIHNPIPEYADSGWTQPHRSKILVTDETATMPRHVFDLLKEYSHSTPSGQSNGKMWKLRHGDMRTGEVTWYLRWYEIKQNYVYCYSRKIIIADWQKLLGD</sequence>
<dbReference type="EMBL" id="MZ326857">
    <property type="protein sequence ID" value="QYW01886.1"/>
    <property type="molecule type" value="Genomic_DNA"/>
</dbReference>
<dbReference type="Proteomes" id="UP000827904">
    <property type="component" value="Segment"/>
</dbReference>
<reference evidence="1 2" key="1">
    <citation type="submission" date="2021-06" db="EMBL/GenBank/DDBJ databases">
        <title>Complete genome sequence of Stenotrophomonas maltophilia phage Piffle.</title>
        <authorList>
            <person name="Kirchhoff M."/>
            <person name="Ortega C."/>
            <person name="Clark J."/>
            <person name="Liu M."/>
            <person name="Burrowes B."/>
        </authorList>
    </citation>
    <scope>NUCLEOTIDE SEQUENCE [LARGE SCALE GENOMIC DNA]</scope>
</reference>
<keyword evidence="2" id="KW-1185">Reference proteome</keyword>